<accession>A0A8J7F4M9</accession>
<protein>
    <recommendedName>
        <fullName evidence="3">Lipoprotein</fullName>
    </recommendedName>
</protein>
<dbReference type="AlphaFoldDB" id="A0A8J7F4M9"/>
<comment type="caution">
    <text evidence="1">The sequence shown here is derived from an EMBL/GenBank/DDBJ whole genome shotgun (WGS) entry which is preliminary data.</text>
</comment>
<gene>
    <name evidence="1" type="ORF">IQ247_20450</name>
</gene>
<keyword evidence="2" id="KW-1185">Reference proteome</keyword>
<proteinExistence type="predicted"/>
<evidence type="ECO:0000313" key="1">
    <source>
        <dbReference type="EMBL" id="MBE9215010.1"/>
    </source>
</evidence>
<name>A0A8J7F4M9_9CYAN</name>
<sequence length="141" mass="16419">MVKVVLTVILLVLLTACSFGTPSPNKQLIKRAIALSMQETQQQLREKLNLDFGEFEINHLSIKQRQLMTVEGLPAFRIQGTYDLNLKLPKRTLEQPQKLFDVYLQLQKEGKTWRLLLPPRNNQNTSIWHSYLLVMKIFART</sequence>
<evidence type="ECO:0008006" key="3">
    <source>
        <dbReference type="Google" id="ProtNLM"/>
    </source>
</evidence>
<evidence type="ECO:0000313" key="2">
    <source>
        <dbReference type="Proteomes" id="UP000620559"/>
    </source>
</evidence>
<dbReference type="PROSITE" id="PS51257">
    <property type="entry name" value="PROKAR_LIPOPROTEIN"/>
    <property type="match status" value="1"/>
</dbReference>
<reference evidence="1" key="1">
    <citation type="submission" date="2020-10" db="EMBL/GenBank/DDBJ databases">
        <authorList>
            <person name="Castelo-Branco R."/>
            <person name="Eusebio N."/>
            <person name="Adriana R."/>
            <person name="Vieira A."/>
            <person name="Brugerolle De Fraissinette N."/>
            <person name="Rezende De Castro R."/>
            <person name="Schneider M.P."/>
            <person name="Vasconcelos V."/>
            <person name="Leao P.N."/>
        </authorList>
    </citation>
    <scope>NUCLEOTIDE SEQUENCE</scope>
    <source>
        <strain evidence="1">LEGE 06105</strain>
    </source>
</reference>
<dbReference type="RefSeq" id="WP_193922985.1">
    <property type="nucleotide sequence ID" value="NZ_JADEWL010000081.1"/>
</dbReference>
<organism evidence="1 2">
    <name type="scientific">Plectonema cf. radiosum LEGE 06105</name>
    <dbReference type="NCBI Taxonomy" id="945769"/>
    <lineage>
        <taxon>Bacteria</taxon>
        <taxon>Bacillati</taxon>
        <taxon>Cyanobacteriota</taxon>
        <taxon>Cyanophyceae</taxon>
        <taxon>Oscillatoriophycideae</taxon>
        <taxon>Oscillatoriales</taxon>
        <taxon>Microcoleaceae</taxon>
        <taxon>Plectonema</taxon>
    </lineage>
</organism>
<dbReference type="Proteomes" id="UP000620559">
    <property type="component" value="Unassembled WGS sequence"/>
</dbReference>
<dbReference type="EMBL" id="JADEWL010000081">
    <property type="protein sequence ID" value="MBE9215010.1"/>
    <property type="molecule type" value="Genomic_DNA"/>
</dbReference>